<dbReference type="RefSeq" id="WP_349804748.1">
    <property type="nucleotide sequence ID" value="NZ_JBEGDP010000011.1"/>
</dbReference>
<keyword evidence="1" id="KW-1133">Transmembrane helix</keyword>
<keyword evidence="3" id="KW-1185">Reference proteome</keyword>
<name>A0ABV1NZI8_9ACTN</name>
<dbReference type="EMBL" id="JBEGDP010000011">
    <property type="protein sequence ID" value="MEQ7847888.1"/>
    <property type="molecule type" value="Genomic_DNA"/>
</dbReference>
<protein>
    <recommendedName>
        <fullName evidence="4">Integral membrane protein</fullName>
    </recommendedName>
</protein>
<evidence type="ECO:0000313" key="2">
    <source>
        <dbReference type="EMBL" id="MEQ7847888.1"/>
    </source>
</evidence>
<evidence type="ECO:0000256" key="1">
    <source>
        <dbReference type="SAM" id="Phobius"/>
    </source>
</evidence>
<dbReference type="Proteomes" id="UP001482520">
    <property type="component" value="Unassembled WGS sequence"/>
</dbReference>
<proteinExistence type="predicted"/>
<keyword evidence="1" id="KW-0812">Transmembrane</keyword>
<feature type="transmembrane region" description="Helical" evidence="1">
    <location>
        <begin position="193"/>
        <end position="212"/>
    </location>
</feature>
<comment type="caution">
    <text evidence="2">The sequence shown here is derived from an EMBL/GenBank/DDBJ whole genome shotgun (WGS) entry which is preliminary data.</text>
</comment>
<feature type="transmembrane region" description="Helical" evidence="1">
    <location>
        <begin position="219"/>
        <end position="238"/>
    </location>
</feature>
<evidence type="ECO:0000313" key="3">
    <source>
        <dbReference type="Proteomes" id="UP001482520"/>
    </source>
</evidence>
<evidence type="ECO:0008006" key="4">
    <source>
        <dbReference type="Google" id="ProtNLM"/>
    </source>
</evidence>
<reference evidence="2 3" key="1">
    <citation type="submission" date="2024-02" db="EMBL/GenBank/DDBJ databases">
        <title>Full genome sequence of Nocardioides kribbensis.</title>
        <authorList>
            <person name="Poletto B.L."/>
            <person name="Silva G."/>
            <person name="Galante D."/>
            <person name="Campos K.R."/>
            <person name="Santos M.B.N."/>
            <person name="Sacchi C.T."/>
        </authorList>
    </citation>
    <scope>NUCLEOTIDE SEQUENCE [LARGE SCALE GENOMIC DNA]</scope>
    <source>
        <strain evidence="2 3">O4R</strain>
    </source>
</reference>
<keyword evidence="1" id="KW-0472">Membrane</keyword>
<organism evidence="2 3">
    <name type="scientific">Nocardioides kribbensis</name>
    <dbReference type="NCBI Taxonomy" id="305517"/>
    <lineage>
        <taxon>Bacteria</taxon>
        <taxon>Bacillati</taxon>
        <taxon>Actinomycetota</taxon>
        <taxon>Actinomycetes</taxon>
        <taxon>Propionibacteriales</taxon>
        <taxon>Nocardioidaceae</taxon>
        <taxon>Nocardioides</taxon>
    </lineage>
</organism>
<gene>
    <name evidence="2" type="ORF">V6R90_11425</name>
</gene>
<feature type="transmembrane region" description="Helical" evidence="1">
    <location>
        <begin position="271"/>
        <end position="289"/>
    </location>
</feature>
<sequence>MNRVRSALAHLIAVVAVLLMPLALTSAWSSEVVNDEDRWVETVGPLATDPDVVNAVAVRLEDLAVATVDVGGAERALEDILGADLGGAGARTEQALREAVRQVVVRVVSSDVFPPAWEEAMRATHTQLLRALRSDSGAEVSVDLGPLLQAVLDSLSEQGLPVTVDASGLDAAFSVASSGELDQARAGYQVVDAAGLGLPVAVALLAAVALLVSARRMVTAGILLVGAALSAVVVWLGLGAARTLLLDRAPTADRNLLAAMYDVLVADLERLALLVVVAGPAVLVVLLLLRRLGGRRRREPAA</sequence>
<accession>A0ABV1NZI8</accession>